<protein>
    <submittedName>
        <fullName evidence="3">Uncharacterized protein</fullName>
    </submittedName>
</protein>
<accession>A0AAU9EJJ0</accession>
<gene>
    <name evidence="3" type="ORF">FAK_36780</name>
</gene>
<dbReference type="Gene3D" id="3.40.1000.10">
    <property type="entry name" value="Mog1/PsbP, alpha/beta/alpha sandwich"/>
    <property type="match status" value="1"/>
</dbReference>
<feature type="signal peptide" evidence="2">
    <location>
        <begin position="1"/>
        <end position="24"/>
    </location>
</feature>
<feature type="compositionally biased region" description="Basic and acidic residues" evidence="1">
    <location>
        <begin position="944"/>
        <end position="955"/>
    </location>
</feature>
<dbReference type="EMBL" id="AP028679">
    <property type="protein sequence ID" value="BEQ16612.1"/>
    <property type="molecule type" value="Genomic_DNA"/>
</dbReference>
<evidence type="ECO:0000313" key="4">
    <source>
        <dbReference type="Proteomes" id="UP001366166"/>
    </source>
</evidence>
<evidence type="ECO:0000256" key="1">
    <source>
        <dbReference type="SAM" id="MobiDB-lite"/>
    </source>
</evidence>
<feature type="region of interest" description="Disordered" evidence="1">
    <location>
        <begin position="918"/>
        <end position="955"/>
    </location>
</feature>
<dbReference type="AlphaFoldDB" id="A0AAU9EJJ0"/>
<proteinExistence type="predicted"/>
<organism evidence="3 4">
    <name type="scientific">Desulfoferula mesophila</name>
    <dbReference type="NCBI Taxonomy" id="3058419"/>
    <lineage>
        <taxon>Bacteria</taxon>
        <taxon>Pseudomonadati</taxon>
        <taxon>Thermodesulfobacteriota</taxon>
        <taxon>Desulfarculia</taxon>
        <taxon>Desulfarculales</taxon>
        <taxon>Desulfarculaceae</taxon>
        <taxon>Desulfoferula</taxon>
    </lineage>
</organism>
<keyword evidence="4" id="KW-1185">Reference proteome</keyword>
<dbReference type="RefSeq" id="WP_338602692.1">
    <property type="nucleotide sequence ID" value="NZ_AP028679.1"/>
</dbReference>
<dbReference type="KEGG" id="dmp:FAK_36780"/>
<evidence type="ECO:0000313" key="3">
    <source>
        <dbReference type="EMBL" id="BEQ16612.1"/>
    </source>
</evidence>
<feature type="compositionally biased region" description="Low complexity" evidence="1">
    <location>
        <begin position="929"/>
        <end position="939"/>
    </location>
</feature>
<keyword evidence="2" id="KW-0732">Signal</keyword>
<evidence type="ECO:0000256" key="2">
    <source>
        <dbReference type="SAM" id="SignalP"/>
    </source>
</evidence>
<feature type="chain" id="PRO_5043784489" evidence="2">
    <location>
        <begin position="25"/>
        <end position="1175"/>
    </location>
</feature>
<dbReference type="Proteomes" id="UP001366166">
    <property type="component" value="Chromosome"/>
</dbReference>
<name>A0AAU9EJJ0_9BACT</name>
<reference evidence="4" key="1">
    <citation type="journal article" date="2023" name="Arch. Microbiol.">
        <title>Desulfoferula mesophilus gen. nov. sp. nov., a mesophilic sulfate-reducing bacterium isolated from a brackish lake sediment.</title>
        <authorList>
            <person name="Watanabe T."/>
            <person name="Yabe T."/>
            <person name="Tsuji J.M."/>
            <person name="Fukui M."/>
        </authorList>
    </citation>
    <scope>NUCLEOTIDE SEQUENCE [LARGE SCALE GENOMIC DNA]</scope>
    <source>
        <strain evidence="4">12FAK</strain>
    </source>
</reference>
<sequence>MRRASLLFACWLLWACLACSLAFAAPPGYSVHQETGRAYSLEVPSHWIIRPGSKGRTVVFSGPKGGPEYLTTLSLQVVDASAYPDLAAVSRDLVSQWSRMQGYRLLSEERGSLDGQSALRLLVRFRNQQGEVFEREQFVCRKGPHYYLLAYTAPQRIFSRGQAYRDRALASLRLSTPQEARQRQEALDVATYGPALLGQLPGPLYAPSFDNGTPQGKQVAQVQARLVAELARAATDQAGAQKPALAALAALGEMQTRQMALLEEQAAASERGKAWWARLKPLYKLQLNYSLAQAAQRGLVEGNLAGLGKPEEAGQSLAAVQMLAGLQLAVSDQQALILRENQEVWTTSINLWDQLSGDTALPDAFRLRLAQLNQRQRELALDLGRATLAANAAQARDVLVVRAMELFAREVTKAYGAAVGEAIPRLRAQAAELAKTRPGDPAAQAVSATLDNLERAAAQIKKAQATPSLGDRLAQSLTPSPAWAGALQFAQDFGENLLWSVALAGKATANAGRFVASGLETSTKQVTNYLSFAAYSPLKVTSNPQKLVGSVDEIIKSNPKMAKHRQVIEARLTAMARGHAASDLQGYLQLKKQTTDAAVAEYAKGQYGVRALKTGVEYLDQVKTMKVEPAAKWVADRVTKGLLGNQVGGYLSPLAQGAASLLAGTAYKVVADLPKNVMVIINPQTSYAEKTQATYELVGSLGASALCYTGTATAVVGKLAPGVASGAAWAYKAGAGLVSRMMPAGVKAASQAAAKMVVPVAQSAGRQVAREVAALLPAEAQAVKYAVTGIQQGVSKLTAMAAQPVGATFAAETKAMVSEVVKNVTMSGTRSEILKAFAGNFAIKPLLEGAANDSFSGNVLLPVLQAAEAAATAPPQSTGVSRSFNNSNLVKNDQNKIERSFNNDNLVKAGQGFETNAATGANKAEDKQATAPKAETPPAKKAKPRQETPEERKARRDALMAKAKRLTARGDNPVYGEQKVDSTAVIPETCTIDTVSWHSKYPEYKWSAIYYVRGGQVTATTNNTHSFQKWCNENWCCTPQRTTGTFSGSLMNNVITGTWNMTSHPSHCWSAWNKSTKGADGKHTSTKVRCEYTQSSTHTLRNTLTLNTGGTIEETYSGSGTSKTVWGPTCYEKVAGTTQTHSWTSSWDDPKMEADMRKPMIGVWEIRKRPPAKEK</sequence>